<dbReference type="Proteomes" id="UP000321113">
    <property type="component" value="Unassembled WGS sequence"/>
</dbReference>
<keyword evidence="2" id="KW-1185">Reference proteome</keyword>
<name>A0A511QSA9_9VIBR</name>
<dbReference type="EMBL" id="BJXK01000006">
    <property type="protein sequence ID" value="GEM79452.1"/>
    <property type="molecule type" value="Genomic_DNA"/>
</dbReference>
<proteinExistence type="predicted"/>
<comment type="caution">
    <text evidence="1">The sequence shown here is derived from an EMBL/GenBank/DDBJ whole genome shotgun (WGS) entry which is preliminary data.</text>
</comment>
<organism evidence="1 2">
    <name type="scientific">Vibrio superstes NBRC 103154</name>
    <dbReference type="NCBI Taxonomy" id="1219062"/>
    <lineage>
        <taxon>Bacteria</taxon>
        <taxon>Pseudomonadati</taxon>
        <taxon>Pseudomonadota</taxon>
        <taxon>Gammaproteobacteria</taxon>
        <taxon>Vibrionales</taxon>
        <taxon>Vibrionaceae</taxon>
        <taxon>Vibrio</taxon>
    </lineage>
</organism>
<evidence type="ECO:0000313" key="2">
    <source>
        <dbReference type="Proteomes" id="UP000321113"/>
    </source>
</evidence>
<reference evidence="1 2" key="1">
    <citation type="submission" date="2019-07" db="EMBL/GenBank/DDBJ databases">
        <title>Whole genome shotgun sequence of Vibrio superstes NBRC 103154.</title>
        <authorList>
            <person name="Hosoyama A."/>
            <person name="Uohara A."/>
            <person name="Ohji S."/>
            <person name="Ichikawa N."/>
        </authorList>
    </citation>
    <scope>NUCLEOTIDE SEQUENCE [LARGE SCALE GENOMIC DNA]</scope>
    <source>
        <strain evidence="1 2">NBRC 103154</strain>
    </source>
</reference>
<gene>
    <name evidence="1" type="ORF">VSU01S_16970</name>
</gene>
<accession>A0A511QSA9</accession>
<evidence type="ECO:0000313" key="1">
    <source>
        <dbReference type="EMBL" id="GEM79452.1"/>
    </source>
</evidence>
<protein>
    <submittedName>
        <fullName evidence="1">Uncharacterized protein</fullName>
    </submittedName>
</protein>
<dbReference type="AlphaFoldDB" id="A0A511QSA9"/>
<sequence>MLYGKCMECRSDEFMNSGAYSWLWWMAERGGSNQLPDTFEELIAVLNVRRFSNLAKGIHRENGKIKTRFNYEVGHRYPSSKGGKLVAENLVVLPRSVNRTLGNEHGEGLEYFKSASTEYKDKHAFDRAFTQKFKEYSLQLSKYVSAESEDDFTGREAKSPEDVLILEMERLGIEAKGTSINVNEWDVVESKFAELCGGLETIETRNDYDQQEQMVKEFFERQDVVMSEMSKEAQNAIHQPRERSLGDVLKQAEANVKAEQELRQQAEQEQYESRVGRITGRLSALPDDMMPSLSALNNLHWDRYGFWIGGGYSTEPKYEKWHYKIIQLTADALGMDASNWSNGRLIAEMWEQDTIALEY</sequence>